<accession>A0A9D4JMV7</accession>
<name>A0A9D4JMV7_DREPO</name>
<comment type="caution">
    <text evidence="1">The sequence shown here is derived from an EMBL/GenBank/DDBJ whole genome shotgun (WGS) entry which is preliminary data.</text>
</comment>
<reference evidence="1" key="1">
    <citation type="journal article" date="2019" name="bioRxiv">
        <title>The Genome of the Zebra Mussel, Dreissena polymorpha: A Resource for Invasive Species Research.</title>
        <authorList>
            <person name="McCartney M.A."/>
            <person name="Auch B."/>
            <person name="Kono T."/>
            <person name="Mallez S."/>
            <person name="Zhang Y."/>
            <person name="Obille A."/>
            <person name="Becker A."/>
            <person name="Abrahante J.E."/>
            <person name="Garbe J."/>
            <person name="Badalamenti J.P."/>
            <person name="Herman A."/>
            <person name="Mangelson H."/>
            <person name="Liachko I."/>
            <person name="Sullivan S."/>
            <person name="Sone E.D."/>
            <person name="Koren S."/>
            <person name="Silverstein K.A.T."/>
            <person name="Beckman K.B."/>
            <person name="Gohl D.M."/>
        </authorList>
    </citation>
    <scope>NUCLEOTIDE SEQUENCE</scope>
    <source>
        <strain evidence="1">Duluth1</strain>
        <tissue evidence="1">Whole animal</tissue>
    </source>
</reference>
<dbReference type="AlphaFoldDB" id="A0A9D4JMV7"/>
<keyword evidence="2" id="KW-1185">Reference proteome</keyword>
<organism evidence="1 2">
    <name type="scientific">Dreissena polymorpha</name>
    <name type="common">Zebra mussel</name>
    <name type="synonym">Mytilus polymorpha</name>
    <dbReference type="NCBI Taxonomy" id="45954"/>
    <lineage>
        <taxon>Eukaryota</taxon>
        <taxon>Metazoa</taxon>
        <taxon>Spiralia</taxon>
        <taxon>Lophotrochozoa</taxon>
        <taxon>Mollusca</taxon>
        <taxon>Bivalvia</taxon>
        <taxon>Autobranchia</taxon>
        <taxon>Heteroconchia</taxon>
        <taxon>Euheterodonta</taxon>
        <taxon>Imparidentia</taxon>
        <taxon>Neoheterodontei</taxon>
        <taxon>Myida</taxon>
        <taxon>Dreissenoidea</taxon>
        <taxon>Dreissenidae</taxon>
        <taxon>Dreissena</taxon>
    </lineage>
</organism>
<proteinExistence type="predicted"/>
<evidence type="ECO:0000313" key="2">
    <source>
        <dbReference type="Proteomes" id="UP000828390"/>
    </source>
</evidence>
<sequence length="89" mass="10508">MFVDVHNIKRSYFHNTKQSNIPTRRITLSLNSELLDERELIWWEESQYTILNNTGQVVAPQKKSHSILQFNRPDKTVLSTLITKDDCVY</sequence>
<dbReference type="Proteomes" id="UP000828390">
    <property type="component" value="Unassembled WGS sequence"/>
</dbReference>
<evidence type="ECO:0000313" key="1">
    <source>
        <dbReference type="EMBL" id="KAH3817970.1"/>
    </source>
</evidence>
<reference evidence="1" key="2">
    <citation type="submission" date="2020-11" db="EMBL/GenBank/DDBJ databases">
        <authorList>
            <person name="McCartney M.A."/>
            <person name="Auch B."/>
            <person name="Kono T."/>
            <person name="Mallez S."/>
            <person name="Becker A."/>
            <person name="Gohl D.M."/>
            <person name="Silverstein K.A.T."/>
            <person name="Koren S."/>
            <person name="Bechman K.B."/>
            <person name="Herman A."/>
            <person name="Abrahante J.E."/>
            <person name="Garbe J."/>
        </authorList>
    </citation>
    <scope>NUCLEOTIDE SEQUENCE</scope>
    <source>
        <strain evidence="1">Duluth1</strain>
        <tissue evidence="1">Whole animal</tissue>
    </source>
</reference>
<protein>
    <submittedName>
        <fullName evidence="1">Uncharacterized protein</fullName>
    </submittedName>
</protein>
<gene>
    <name evidence="1" type="ORF">DPMN_119555</name>
</gene>
<dbReference type="EMBL" id="JAIWYP010000005">
    <property type="protein sequence ID" value="KAH3817970.1"/>
    <property type="molecule type" value="Genomic_DNA"/>
</dbReference>